<comment type="caution">
    <text evidence="1">The sequence shown here is derived from an EMBL/GenBank/DDBJ whole genome shotgun (WGS) entry which is preliminary data.</text>
</comment>
<evidence type="ECO:0000313" key="2">
    <source>
        <dbReference type="Proteomes" id="UP000440716"/>
    </source>
</evidence>
<dbReference type="EMBL" id="WPHU01000002">
    <property type="protein sequence ID" value="MVA55282.1"/>
    <property type="molecule type" value="Genomic_DNA"/>
</dbReference>
<dbReference type="RefSeq" id="WP_156590285.1">
    <property type="nucleotide sequence ID" value="NZ_WPHU01000002.1"/>
</dbReference>
<dbReference type="PROSITE" id="PS51257">
    <property type="entry name" value="PROKAR_LIPOPROTEIN"/>
    <property type="match status" value="1"/>
</dbReference>
<sequence length="209" mass="22143">MKFRFFAVLPALLAVYGCQHEAKPLSVASYNVYSSYSEKLPGRYLLYVDGSKLSKDIKPSDINCAAWNYPLKLSDGFSGSVVKTFGNLVGELEQVNEMPTADHLRAKGAKGIIIVRGEDLSGRLRVVPGFFQAGMETSVEVSASIVVDGPKGRLLGTTVSGHADAQTGAGAFCEGGANSLVQAAEGAMKEVVGRLGEALVNSDRVRKGQ</sequence>
<gene>
    <name evidence="1" type="ORF">GOZ88_04030</name>
</gene>
<reference evidence="1 2" key="1">
    <citation type="submission" date="2019-12" db="EMBL/GenBank/DDBJ databases">
        <title>Whole-genome sequencing of Allorhizobium vitis.</title>
        <authorList>
            <person name="Gan H.M."/>
            <person name="Szegedi E."/>
            <person name="Burr T."/>
            <person name="Savka M.A."/>
        </authorList>
    </citation>
    <scope>NUCLEOTIDE SEQUENCE [LARGE SCALE GENOMIC DNA]</scope>
    <source>
        <strain evidence="1 2">CG415</strain>
    </source>
</reference>
<protein>
    <recommendedName>
        <fullName evidence="3">Lipoprotein</fullName>
    </recommendedName>
</protein>
<dbReference type="AlphaFoldDB" id="A0A7K1RC76"/>
<accession>A0A7K1RC76</accession>
<evidence type="ECO:0008006" key="3">
    <source>
        <dbReference type="Google" id="ProtNLM"/>
    </source>
</evidence>
<organism evidence="1 2">
    <name type="scientific">Agrobacterium vitis</name>
    <name type="common">Rhizobium vitis</name>
    <dbReference type="NCBI Taxonomy" id="373"/>
    <lineage>
        <taxon>Bacteria</taxon>
        <taxon>Pseudomonadati</taxon>
        <taxon>Pseudomonadota</taxon>
        <taxon>Alphaproteobacteria</taxon>
        <taxon>Hyphomicrobiales</taxon>
        <taxon>Rhizobiaceae</taxon>
        <taxon>Rhizobium/Agrobacterium group</taxon>
        <taxon>Agrobacterium</taxon>
    </lineage>
</organism>
<dbReference type="Proteomes" id="UP000440716">
    <property type="component" value="Unassembled WGS sequence"/>
</dbReference>
<name>A0A7K1RC76_AGRVI</name>
<proteinExistence type="predicted"/>
<evidence type="ECO:0000313" key="1">
    <source>
        <dbReference type="EMBL" id="MVA55282.1"/>
    </source>
</evidence>